<dbReference type="InterPro" id="IPR020476">
    <property type="entry name" value="Nudix_hydrolase"/>
</dbReference>
<dbReference type="SUPFAM" id="SSF55811">
    <property type="entry name" value="Nudix"/>
    <property type="match status" value="1"/>
</dbReference>
<evidence type="ECO:0000256" key="3">
    <source>
        <dbReference type="ARBA" id="ARBA00022801"/>
    </source>
</evidence>
<dbReference type="GO" id="GO:0046872">
    <property type="term" value="F:metal ion binding"/>
    <property type="evidence" value="ECO:0007669"/>
    <property type="project" value="UniProtKB-KW"/>
</dbReference>
<dbReference type="GO" id="GO:0006742">
    <property type="term" value="P:NADP+ catabolic process"/>
    <property type="evidence" value="ECO:0007669"/>
    <property type="project" value="TreeGrafter"/>
</dbReference>
<dbReference type="PRINTS" id="PR00502">
    <property type="entry name" value="NUDIXFAMILY"/>
</dbReference>
<dbReference type="InterPro" id="IPR050241">
    <property type="entry name" value="NAD-cap_RNA_hydrolase_NudC"/>
</dbReference>
<keyword evidence="4" id="KW-0460">Magnesium</keyword>
<keyword evidence="2" id="KW-0479">Metal-binding</keyword>
<keyword evidence="3" id="KW-0378">Hydrolase</keyword>
<accession>A0AAU9CJ80</accession>
<evidence type="ECO:0000256" key="2">
    <source>
        <dbReference type="ARBA" id="ARBA00022723"/>
    </source>
</evidence>
<dbReference type="KEGG" id="fax:FUAX_46030"/>
<dbReference type="EMBL" id="AP025317">
    <property type="protein sequence ID" value="BDD12171.1"/>
    <property type="molecule type" value="Genomic_DNA"/>
</dbReference>
<dbReference type="Gene3D" id="3.90.79.10">
    <property type="entry name" value="Nucleoside Triphosphate Pyrophosphohydrolase"/>
    <property type="match status" value="1"/>
</dbReference>
<dbReference type="PANTHER" id="PTHR42904">
    <property type="entry name" value="NUDIX HYDROLASE, NUDC SUBFAMILY"/>
    <property type="match status" value="1"/>
</dbReference>
<dbReference type="InterPro" id="IPR015797">
    <property type="entry name" value="NUDIX_hydrolase-like_dom_sf"/>
</dbReference>
<dbReference type="GO" id="GO:0019677">
    <property type="term" value="P:NAD+ catabolic process"/>
    <property type="evidence" value="ECO:0007669"/>
    <property type="project" value="TreeGrafter"/>
</dbReference>
<evidence type="ECO:0000256" key="4">
    <source>
        <dbReference type="ARBA" id="ARBA00022842"/>
    </source>
</evidence>
<evidence type="ECO:0000256" key="1">
    <source>
        <dbReference type="ARBA" id="ARBA00001946"/>
    </source>
</evidence>
<dbReference type="Pfam" id="PF00293">
    <property type="entry name" value="NUDIX"/>
    <property type="match status" value="1"/>
</dbReference>
<protein>
    <submittedName>
        <fullName evidence="6">DNA mismatch repair protein MutT</fullName>
    </submittedName>
</protein>
<comment type="cofactor">
    <cofactor evidence="1">
        <name>Mg(2+)</name>
        <dbReference type="ChEBI" id="CHEBI:18420"/>
    </cofactor>
</comment>
<name>A0AAU9CJ80_9BACT</name>
<feature type="domain" description="Nudix hydrolase" evidence="5">
    <location>
        <begin position="72"/>
        <end position="199"/>
    </location>
</feature>
<keyword evidence="7" id="KW-1185">Reference proteome</keyword>
<keyword evidence="6" id="KW-0614">Plasmid</keyword>
<organism evidence="6 7">
    <name type="scientific">Fulvitalea axinellae</name>
    <dbReference type="NCBI Taxonomy" id="1182444"/>
    <lineage>
        <taxon>Bacteria</taxon>
        <taxon>Pseudomonadati</taxon>
        <taxon>Bacteroidota</taxon>
        <taxon>Cytophagia</taxon>
        <taxon>Cytophagales</taxon>
        <taxon>Persicobacteraceae</taxon>
        <taxon>Fulvitalea</taxon>
    </lineage>
</organism>
<dbReference type="InterPro" id="IPR000086">
    <property type="entry name" value="NUDIX_hydrolase_dom"/>
</dbReference>
<gene>
    <name evidence="6" type="ORF">FUAX_46030</name>
</gene>
<proteinExistence type="predicted"/>
<evidence type="ECO:0000313" key="6">
    <source>
        <dbReference type="EMBL" id="BDD12171.1"/>
    </source>
</evidence>
<geneLocation type="plasmid" evidence="6 7">
    <name>pFA3</name>
</geneLocation>
<dbReference type="PANTHER" id="PTHR42904:SF12">
    <property type="entry name" value="ADP-RIBOSE PYROPHOSPHATASE-RELATED"/>
    <property type="match status" value="1"/>
</dbReference>
<sequence length="209" mass="23784">MSLSENFSTVKTILIFSRPYRHSSHPIMMLSPHPRNVLKYCPKCGKKSFVYQENDSLLCDACGFRFYINSSAAVAVLITDKQGRLLLTRRKFEPHQGMLDLPGGFVDVGETGEEACIREIKEELALDIEKLHYKISVPNEYVYGGVMYFTLDLTFHAEIKDLNTLKAHDDVVEALFFSPEDINLNKIGATSIRKIVQWFIDQSAKESID</sequence>
<dbReference type="Proteomes" id="UP001348817">
    <property type="component" value="Plasmid pFA3"/>
</dbReference>
<dbReference type="AlphaFoldDB" id="A0AAU9CJ80"/>
<dbReference type="GO" id="GO:0035529">
    <property type="term" value="F:NADH pyrophosphatase activity"/>
    <property type="evidence" value="ECO:0007669"/>
    <property type="project" value="TreeGrafter"/>
</dbReference>
<evidence type="ECO:0000259" key="5">
    <source>
        <dbReference type="Pfam" id="PF00293"/>
    </source>
</evidence>
<dbReference type="CDD" id="cd04681">
    <property type="entry name" value="NUDIX_Hydrolase"/>
    <property type="match status" value="1"/>
</dbReference>
<dbReference type="GO" id="GO:0005829">
    <property type="term" value="C:cytosol"/>
    <property type="evidence" value="ECO:0007669"/>
    <property type="project" value="TreeGrafter"/>
</dbReference>
<evidence type="ECO:0000313" key="7">
    <source>
        <dbReference type="Proteomes" id="UP001348817"/>
    </source>
</evidence>
<reference evidence="6 7" key="1">
    <citation type="submission" date="2021-12" db="EMBL/GenBank/DDBJ databases">
        <title>Genome sequencing of bacteria with rrn-lacking chromosome and rrn-plasmid.</title>
        <authorList>
            <person name="Anda M."/>
            <person name="Iwasaki W."/>
        </authorList>
    </citation>
    <scope>NUCLEOTIDE SEQUENCE [LARGE SCALE GENOMIC DNA]</scope>
    <source>
        <strain evidence="6 7">DSM 100852</strain>
        <plasmid evidence="6 7">pFA3</plasmid>
    </source>
</reference>